<evidence type="ECO:0000313" key="2">
    <source>
        <dbReference type="EMBL" id="VDO98645.1"/>
    </source>
</evidence>
<proteinExistence type="predicted"/>
<dbReference type="OrthoDB" id="5771254at2759"/>
<organism evidence="2">
    <name type="scientific">Heligmosomoides polygyrus</name>
    <name type="common">Parasitic roundworm</name>
    <dbReference type="NCBI Taxonomy" id="6339"/>
    <lineage>
        <taxon>Eukaryota</taxon>
        <taxon>Metazoa</taxon>
        <taxon>Ecdysozoa</taxon>
        <taxon>Nematoda</taxon>
        <taxon>Chromadorea</taxon>
        <taxon>Rhabditida</taxon>
        <taxon>Rhabditina</taxon>
        <taxon>Rhabditomorpha</taxon>
        <taxon>Strongyloidea</taxon>
        <taxon>Heligmosomidae</taxon>
        <taxon>Heligmosomoides</taxon>
    </lineage>
</organism>
<feature type="signal peptide" evidence="1">
    <location>
        <begin position="1"/>
        <end position="17"/>
    </location>
</feature>
<feature type="chain" id="PRO_5018089080" evidence="1">
    <location>
        <begin position="18"/>
        <end position="52"/>
    </location>
</feature>
<evidence type="ECO:0000256" key="1">
    <source>
        <dbReference type="SAM" id="SignalP"/>
    </source>
</evidence>
<name>A0A3P8DSQ3_HELPZ</name>
<sequence>MLFIGLLLLKTLALAFGKRDGYRPLQFGKRDYRPLQFGKRSPPSAVYFVPTL</sequence>
<accession>A0A3P8DSQ3</accession>
<dbReference type="EMBL" id="UZAH01028227">
    <property type="protein sequence ID" value="VDO98645.1"/>
    <property type="molecule type" value="Genomic_DNA"/>
</dbReference>
<reference evidence="2" key="1">
    <citation type="submission" date="2018-11" db="EMBL/GenBank/DDBJ databases">
        <authorList>
            <consortium name="Pathogen Informatics"/>
        </authorList>
    </citation>
    <scope>NUCLEOTIDE SEQUENCE [LARGE SCALE GENOMIC DNA]</scope>
</reference>
<gene>
    <name evidence="2" type="ORF">HPBE_LOCUS14144</name>
</gene>
<dbReference type="AlphaFoldDB" id="A0A3P8DSQ3"/>
<protein>
    <submittedName>
        <fullName evidence="2">Uncharacterized protein</fullName>
    </submittedName>
</protein>
<keyword evidence="1" id="KW-0732">Signal</keyword>